<evidence type="ECO:0000256" key="1">
    <source>
        <dbReference type="ARBA" id="ARBA00022679"/>
    </source>
</evidence>
<gene>
    <name evidence="5" type="ORF">G5575_07005</name>
</gene>
<dbReference type="Proteomes" id="UP000474802">
    <property type="component" value="Unassembled WGS sequence"/>
</dbReference>
<dbReference type="RefSeq" id="WP_164533624.1">
    <property type="nucleotide sequence ID" value="NZ_JAALFG010000001.1"/>
</dbReference>
<keyword evidence="2" id="KW-0012">Acyltransferase</keyword>
<reference evidence="5 6" key="2">
    <citation type="submission" date="2020-03" db="EMBL/GenBank/DDBJ databases">
        <title>Devosia chinhatensis sp. nov., isolated from a hexachlorocyclohexane (HCH) dump site in India.</title>
        <authorList>
            <person name="Kumar M."/>
            <person name="Lal R."/>
        </authorList>
    </citation>
    <scope>NUCLEOTIDE SEQUENCE [LARGE SCALE GENOMIC DNA]</scope>
    <source>
        <strain evidence="5 6">H239</strain>
    </source>
</reference>
<comment type="caution">
    <text evidence="5">The sequence shown here is derived from an EMBL/GenBank/DDBJ whole genome shotgun (WGS) entry which is preliminary data.</text>
</comment>
<keyword evidence="6" id="KW-1185">Reference proteome</keyword>
<evidence type="ECO:0000313" key="5">
    <source>
        <dbReference type="EMBL" id="NGP17443.1"/>
    </source>
</evidence>
<organism evidence="5 6">
    <name type="scientific">Devosia aurantiaca</name>
    <dbReference type="NCBI Taxonomy" id="2714858"/>
    <lineage>
        <taxon>Bacteria</taxon>
        <taxon>Pseudomonadati</taxon>
        <taxon>Pseudomonadota</taxon>
        <taxon>Alphaproteobacteria</taxon>
        <taxon>Hyphomicrobiales</taxon>
        <taxon>Devosiaceae</taxon>
        <taxon>Devosia</taxon>
    </lineage>
</organism>
<dbReference type="Gene3D" id="3.40.630.30">
    <property type="match status" value="1"/>
</dbReference>
<dbReference type="AlphaFoldDB" id="A0A6M1SSP8"/>
<evidence type="ECO:0000256" key="2">
    <source>
        <dbReference type="ARBA" id="ARBA00023315"/>
    </source>
</evidence>
<proteinExistence type="inferred from homology"/>
<evidence type="ECO:0000313" key="6">
    <source>
        <dbReference type="Proteomes" id="UP000474802"/>
    </source>
</evidence>
<reference evidence="5 6" key="1">
    <citation type="submission" date="2020-02" db="EMBL/GenBank/DDBJ databases">
        <authorList>
            <person name="Khan S.A."/>
            <person name="Jeon C.O."/>
            <person name="Chun B.H."/>
        </authorList>
    </citation>
    <scope>NUCLEOTIDE SEQUENCE [LARGE SCALE GENOMIC DNA]</scope>
    <source>
        <strain evidence="5 6">H239</strain>
    </source>
</reference>
<dbReference type="PANTHER" id="PTHR43792">
    <property type="entry name" value="GNAT FAMILY, PUTATIVE (AFU_ORTHOLOGUE AFUA_3G00765)-RELATED-RELATED"/>
    <property type="match status" value="1"/>
</dbReference>
<sequence length="206" mass="24104">MLWPWSSPAPFITLRGPRLSLRLPQMHDYAQWYALRRASQDFLRPFEPRWTELDLQRRVFAMRVRRAREEAEEGTDYTFFLFRGENGVETLVGGITLSNIRRRAAQFVSLGYWMGQNYAGKGMMTEGVAIVVPFVFETLDLHRIHAAFLPTNAASRRVLEKNGFVEEGFAKSYLQINGRWEDHVLMGLNRERWETSRFAQRQGWVA</sequence>
<dbReference type="PANTHER" id="PTHR43792:SF8">
    <property type="entry name" value="[RIBOSOMAL PROTEIN US5]-ALANINE N-ACETYLTRANSFERASE"/>
    <property type="match status" value="1"/>
</dbReference>
<name>A0A6M1SSP8_9HYPH</name>
<dbReference type="SUPFAM" id="SSF55729">
    <property type="entry name" value="Acyl-CoA N-acyltransferases (Nat)"/>
    <property type="match status" value="1"/>
</dbReference>
<dbReference type="EMBL" id="JAALFG010000001">
    <property type="protein sequence ID" value="NGP17443.1"/>
    <property type="molecule type" value="Genomic_DNA"/>
</dbReference>
<evidence type="ECO:0000259" key="4">
    <source>
        <dbReference type="PROSITE" id="PS51186"/>
    </source>
</evidence>
<keyword evidence="1 5" id="KW-0808">Transferase</keyword>
<dbReference type="InterPro" id="IPR016181">
    <property type="entry name" value="Acyl_CoA_acyltransferase"/>
</dbReference>
<dbReference type="Pfam" id="PF13302">
    <property type="entry name" value="Acetyltransf_3"/>
    <property type="match status" value="1"/>
</dbReference>
<accession>A0A6M1SSP8</accession>
<dbReference type="GO" id="GO:0005737">
    <property type="term" value="C:cytoplasm"/>
    <property type="evidence" value="ECO:0007669"/>
    <property type="project" value="TreeGrafter"/>
</dbReference>
<dbReference type="PROSITE" id="PS51186">
    <property type="entry name" value="GNAT"/>
    <property type="match status" value="1"/>
</dbReference>
<comment type="similarity">
    <text evidence="3">Belongs to the acetyltransferase family. RimJ subfamily.</text>
</comment>
<feature type="domain" description="N-acetyltransferase" evidence="4">
    <location>
        <begin position="19"/>
        <end position="191"/>
    </location>
</feature>
<dbReference type="GO" id="GO:0008999">
    <property type="term" value="F:protein-N-terminal-alanine acetyltransferase activity"/>
    <property type="evidence" value="ECO:0007669"/>
    <property type="project" value="TreeGrafter"/>
</dbReference>
<dbReference type="InterPro" id="IPR000182">
    <property type="entry name" value="GNAT_dom"/>
</dbReference>
<protein>
    <submittedName>
        <fullName evidence="5">GNAT family N-acetyltransferase</fullName>
    </submittedName>
</protein>
<dbReference type="InterPro" id="IPR051531">
    <property type="entry name" value="N-acetyltransferase"/>
</dbReference>
<evidence type="ECO:0000256" key="3">
    <source>
        <dbReference type="ARBA" id="ARBA00038502"/>
    </source>
</evidence>